<dbReference type="Proteomes" id="UP000714618">
    <property type="component" value="Unassembled WGS sequence"/>
</dbReference>
<organism evidence="2 3">
    <name type="scientific">Aureobasidium mustum</name>
    <dbReference type="NCBI Taxonomy" id="2773714"/>
    <lineage>
        <taxon>Eukaryota</taxon>
        <taxon>Fungi</taxon>
        <taxon>Dikarya</taxon>
        <taxon>Ascomycota</taxon>
        <taxon>Pezizomycotina</taxon>
        <taxon>Dothideomycetes</taxon>
        <taxon>Dothideomycetidae</taxon>
        <taxon>Dothideales</taxon>
        <taxon>Saccotheciaceae</taxon>
        <taxon>Aureobasidium</taxon>
    </lineage>
</organism>
<feature type="region of interest" description="Disordered" evidence="1">
    <location>
        <begin position="68"/>
        <end position="157"/>
    </location>
</feature>
<evidence type="ECO:0000313" key="3">
    <source>
        <dbReference type="Proteomes" id="UP000714618"/>
    </source>
</evidence>
<gene>
    <name evidence="2" type="ORF">AWRI4233_LOCUS1826</name>
</gene>
<dbReference type="OrthoDB" id="3934869at2759"/>
<evidence type="ECO:0000256" key="1">
    <source>
        <dbReference type="SAM" id="MobiDB-lite"/>
    </source>
</evidence>
<feature type="compositionally biased region" description="Polar residues" evidence="1">
    <location>
        <begin position="74"/>
        <end position="100"/>
    </location>
</feature>
<sequence length="194" mass="19069">MQTSASGAASPSNVPSVPASVPSAANSIPSAQLSTSTVGVTITVSNAGDTKTQAVASTANVVKESSVIVPVPQDSAQSSATGVESTGTASHNMNVPSVGTANAVAPSTSPSAPSDQASPSASLNQASAPAPSDQASPSAQKGNTGDRHNPDRRDSHRVSIVRYHCGAVSSSYDGLSLPNVFAPGSYLSCASSFG</sequence>
<evidence type="ECO:0000313" key="2">
    <source>
        <dbReference type="EMBL" id="CAD0088617.1"/>
    </source>
</evidence>
<keyword evidence="3" id="KW-1185">Reference proteome</keyword>
<feature type="compositionally biased region" description="Low complexity" evidence="1">
    <location>
        <begin position="101"/>
        <end position="140"/>
    </location>
</feature>
<dbReference type="AlphaFoldDB" id="A0A9N8PB24"/>
<proteinExistence type="predicted"/>
<reference evidence="2" key="1">
    <citation type="submission" date="2020-06" db="EMBL/GenBank/DDBJ databases">
        <authorList>
            <person name="Onetto C."/>
        </authorList>
    </citation>
    <scope>NUCLEOTIDE SEQUENCE</scope>
</reference>
<comment type="caution">
    <text evidence="2">The sequence shown here is derived from an EMBL/GenBank/DDBJ whole genome shotgun (WGS) entry which is preliminary data.</text>
</comment>
<accession>A0A9N8PB24</accession>
<dbReference type="EMBL" id="CAIJEO010000003">
    <property type="protein sequence ID" value="CAD0088617.1"/>
    <property type="molecule type" value="Genomic_DNA"/>
</dbReference>
<feature type="region of interest" description="Disordered" evidence="1">
    <location>
        <begin position="1"/>
        <end position="35"/>
    </location>
</feature>
<protein>
    <submittedName>
        <fullName evidence="2">Uncharacterized protein</fullName>
    </submittedName>
</protein>
<feature type="compositionally biased region" description="Basic and acidic residues" evidence="1">
    <location>
        <begin position="144"/>
        <end position="157"/>
    </location>
</feature>
<name>A0A9N8PB24_9PEZI</name>